<dbReference type="Pfam" id="PF01979">
    <property type="entry name" value="Amidohydro_1"/>
    <property type="match status" value="1"/>
</dbReference>
<proteinExistence type="inferred from homology"/>
<evidence type="ECO:0000259" key="8">
    <source>
        <dbReference type="Pfam" id="PF01979"/>
    </source>
</evidence>
<dbReference type="SUPFAM" id="SSF51556">
    <property type="entry name" value="Metallo-dependent hydrolases"/>
    <property type="match status" value="1"/>
</dbReference>
<dbReference type="GO" id="GO:0046872">
    <property type="term" value="F:metal ion binding"/>
    <property type="evidence" value="ECO:0007669"/>
    <property type="project" value="UniProtKB-KW"/>
</dbReference>
<feature type="domain" description="Amidohydrolase-related" evidence="8">
    <location>
        <begin position="51"/>
        <end position="433"/>
    </location>
</feature>
<dbReference type="Gene3D" id="3.20.20.140">
    <property type="entry name" value="Metal-dependent hydrolases"/>
    <property type="match status" value="1"/>
</dbReference>
<dbReference type="RefSeq" id="WP_046522856.1">
    <property type="nucleotide sequence ID" value="NZ_LAYY01000005.1"/>
</dbReference>
<keyword evidence="4" id="KW-0378">Hydrolase</keyword>
<evidence type="ECO:0000256" key="1">
    <source>
        <dbReference type="ARBA" id="ARBA00001947"/>
    </source>
</evidence>
<evidence type="ECO:0008006" key="11">
    <source>
        <dbReference type="Google" id="ProtNLM"/>
    </source>
</evidence>
<organism evidence="9 10">
    <name type="scientific">Mesobacillus campisalis</name>
    <dbReference type="NCBI Taxonomy" id="1408103"/>
    <lineage>
        <taxon>Bacteria</taxon>
        <taxon>Bacillati</taxon>
        <taxon>Bacillota</taxon>
        <taxon>Bacilli</taxon>
        <taxon>Bacillales</taxon>
        <taxon>Bacillaceae</taxon>
        <taxon>Mesobacillus</taxon>
    </lineage>
</organism>
<gene>
    <name evidence="9" type="ORF">WQ57_06125</name>
</gene>
<evidence type="ECO:0000256" key="5">
    <source>
        <dbReference type="PIRSR" id="PIRSR611612-50"/>
    </source>
</evidence>
<dbReference type="PROSITE" id="PS01137">
    <property type="entry name" value="TATD_1"/>
    <property type="match status" value="1"/>
</dbReference>
<dbReference type="InterPro" id="IPR006680">
    <property type="entry name" value="Amidohydro-rel"/>
</dbReference>
<evidence type="ECO:0000256" key="4">
    <source>
        <dbReference type="ARBA" id="ARBA00022801"/>
    </source>
</evidence>
<evidence type="ECO:0000256" key="6">
    <source>
        <dbReference type="PIRSR" id="PIRSR611778-50"/>
    </source>
</evidence>
<dbReference type="EMBL" id="LAYY01000005">
    <property type="protein sequence ID" value="KKK38922.1"/>
    <property type="molecule type" value="Genomic_DNA"/>
</dbReference>
<dbReference type="InterPro" id="IPR011612">
    <property type="entry name" value="Urease_alpha_N_dom"/>
</dbReference>
<comment type="cofactor">
    <cofactor evidence="1">
        <name>Zn(2+)</name>
        <dbReference type="ChEBI" id="CHEBI:29105"/>
    </cofactor>
</comment>
<sequence length="456" mass="50584">MLDLVIKNGTVINADGEQKCDVAIKDGKIVALGMSSYFPEANKTIDAAGKYVMPGFIDSHVHVNLEMGGNKTLDSFKEASRAAAYGGVTTMIDFAIPYGEETPLQAIERRMQEAEGDCLIDYSFHACYTQKHERHLGEVKDIISGGVPTVKMFTTYKDVVQIEKNLILDILKQLHLHNGMALFHAENNEIIQAETNRLMSQGKTSAEFHPKSRPPIAEIEAMYSLASLIQLTNTPSLFVHVTTKEAVEAFRKNIDGVPIFTETCPQYLALTDTSYSQPNGENFICSPPLRSDQSRDELWEMINDGLIDVVNSDHSAFSVEQKQAHKHNFTNIPNGLPGIETTGLILFSEGVIQRGLRLSKFVDLMSTMTAKLMGLFPQKGYIGVGSDADIVIYDPKPSYRLTAKHLHMQTNYTPFEGKDVVGEILMTIKSGNVLVENSTLNDRALKGNFLKRKLSF</sequence>
<evidence type="ECO:0000256" key="2">
    <source>
        <dbReference type="ARBA" id="ARBA00008829"/>
    </source>
</evidence>
<dbReference type="InterPro" id="IPR050378">
    <property type="entry name" value="Metallo-dep_Hydrolases_sf"/>
</dbReference>
<evidence type="ECO:0000313" key="10">
    <source>
        <dbReference type="Proteomes" id="UP000034166"/>
    </source>
</evidence>
<dbReference type="NCBIfam" id="TIGR02033">
    <property type="entry name" value="D-hydantoinase"/>
    <property type="match status" value="1"/>
</dbReference>
<feature type="modified residue" description="N6-carboxylysine" evidence="6">
    <location>
        <position position="151"/>
    </location>
</feature>
<comment type="PTM">
    <text evidence="6">Carbamylation allows a single lysine to coordinate two divalent metal cations.</text>
</comment>
<accession>A0A0M2T112</accession>
<dbReference type="Pfam" id="PF00449">
    <property type="entry name" value="Urease_alpha"/>
    <property type="match status" value="1"/>
</dbReference>
<dbReference type="Proteomes" id="UP000034166">
    <property type="component" value="Unassembled WGS sequence"/>
</dbReference>
<dbReference type="GO" id="GO:0016812">
    <property type="term" value="F:hydrolase activity, acting on carbon-nitrogen (but not peptide) bonds, in cyclic amides"/>
    <property type="evidence" value="ECO:0007669"/>
    <property type="project" value="TreeGrafter"/>
</dbReference>
<dbReference type="Gene3D" id="2.30.40.10">
    <property type="entry name" value="Urease, subunit C, domain 1"/>
    <property type="match status" value="1"/>
</dbReference>
<protein>
    <recommendedName>
        <fullName evidence="11">Phenylhydantoinase</fullName>
    </recommendedName>
</protein>
<dbReference type="PATRIC" id="fig|1408103.3.peg.1380"/>
<dbReference type="SUPFAM" id="SSF51338">
    <property type="entry name" value="Composite domain of metallo-dependent hydrolases"/>
    <property type="match status" value="1"/>
</dbReference>
<dbReference type="AlphaFoldDB" id="A0A0M2T112"/>
<name>A0A0M2T112_9BACI</name>
<dbReference type="GO" id="GO:0005829">
    <property type="term" value="C:cytosol"/>
    <property type="evidence" value="ECO:0007669"/>
    <property type="project" value="TreeGrafter"/>
</dbReference>
<dbReference type="InterPro" id="IPR011059">
    <property type="entry name" value="Metal-dep_hydrolase_composite"/>
</dbReference>
<dbReference type="InterPro" id="IPR018228">
    <property type="entry name" value="DNase_TatD-rel_CS"/>
</dbReference>
<evidence type="ECO:0000256" key="3">
    <source>
        <dbReference type="ARBA" id="ARBA00022723"/>
    </source>
</evidence>
<evidence type="ECO:0000313" key="9">
    <source>
        <dbReference type="EMBL" id="KKK38922.1"/>
    </source>
</evidence>
<feature type="domain" description="Urease alpha-subunit N-terminal" evidence="7">
    <location>
        <begin position="2"/>
        <end position="43"/>
    </location>
</feature>
<dbReference type="InterPro" id="IPR011778">
    <property type="entry name" value="Hydantoinase/dihydroPyrase"/>
</dbReference>
<keyword evidence="10" id="KW-1185">Reference proteome</keyword>
<comment type="similarity">
    <text evidence="2">Belongs to the metallo-dependent hydrolases superfamily. Hydantoinase/dihydropyrimidinase family.</text>
</comment>
<comment type="caution">
    <text evidence="9">The sequence shown here is derived from an EMBL/GenBank/DDBJ whole genome shotgun (WGS) entry which is preliminary data.</text>
</comment>
<feature type="modified residue" description="N6-carboxylysine" evidence="5">
    <location>
        <position position="140"/>
    </location>
</feature>
<evidence type="ECO:0000259" key="7">
    <source>
        <dbReference type="Pfam" id="PF00449"/>
    </source>
</evidence>
<dbReference type="PANTHER" id="PTHR11647:SF1">
    <property type="entry name" value="COLLAPSIN RESPONSE MEDIATOR PROTEIN"/>
    <property type="match status" value="1"/>
</dbReference>
<dbReference type="InterPro" id="IPR032466">
    <property type="entry name" value="Metal_Hydrolase"/>
</dbReference>
<reference evidence="9 10" key="1">
    <citation type="submission" date="2015-04" db="EMBL/GenBank/DDBJ databases">
        <title>Taxonomic description and genome sequence of Bacillus campisalis sp. nov., a novel member of the genus Bacillus isolated from solar saltern.</title>
        <authorList>
            <person name="Mathan Kumar R."/>
            <person name="Kaur G."/>
            <person name="Kumar A."/>
            <person name="Singh N.K."/>
            <person name="Kaur N."/>
            <person name="Kumar N."/>
            <person name="Mayilraj S."/>
        </authorList>
    </citation>
    <scope>NUCLEOTIDE SEQUENCE [LARGE SCALE GENOMIC DNA]</scope>
    <source>
        <strain evidence="9 10">SA2-6</strain>
    </source>
</reference>
<dbReference type="FunFam" id="3.20.20.140:FF:000174">
    <property type="entry name" value="Dihydropyrimidinase-related protein 2"/>
    <property type="match status" value="1"/>
</dbReference>
<keyword evidence="3" id="KW-0479">Metal-binding</keyword>
<comment type="PTM">
    <text evidence="5">Carbamylation allows a single lysine to coordinate two nickel ions.</text>
</comment>
<dbReference type="PANTHER" id="PTHR11647">
    <property type="entry name" value="HYDRANTOINASE/DIHYDROPYRIMIDINASE FAMILY MEMBER"/>
    <property type="match status" value="1"/>
</dbReference>